<proteinExistence type="predicted"/>
<evidence type="ECO:0000313" key="2">
    <source>
        <dbReference type="Proteomes" id="UP001234178"/>
    </source>
</evidence>
<sequence>MDYSNLRTGFFPYLALLKALKGNRAVKHPTLHVLHKGENLICVEVGLLRNCGCNVLWRNQLLHLLFVNRPRSDSELPRLNSDLGAREDKYPRSEFSLGNSASDLGLWFVVHPLVADEFLAANEILRLKETSDLQTKIK</sequence>
<comment type="caution">
    <text evidence="1">The sequence shown here is derived from an EMBL/GenBank/DDBJ whole genome shotgun (WGS) entry which is preliminary data.</text>
</comment>
<name>A0ABQ9ZA42_9CRUS</name>
<evidence type="ECO:0000313" key="1">
    <source>
        <dbReference type="EMBL" id="KAK4009370.1"/>
    </source>
</evidence>
<organism evidence="1 2">
    <name type="scientific">Daphnia magna</name>
    <dbReference type="NCBI Taxonomy" id="35525"/>
    <lineage>
        <taxon>Eukaryota</taxon>
        <taxon>Metazoa</taxon>
        <taxon>Ecdysozoa</taxon>
        <taxon>Arthropoda</taxon>
        <taxon>Crustacea</taxon>
        <taxon>Branchiopoda</taxon>
        <taxon>Diplostraca</taxon>
        <taxon>Cladocera</taxon>
        <taxon>Anomopoda</taxon>
        <taxon>Daphniidae</taxon>
        <taxon>Daphnia</taxon>
    </lineage>
</organism>
<protein>
    <submittedName>
        <fullName evidence="1">Uncharacterized protein</fullName>
    </submittedName>
</protein>
<dbReference type="Proteomes" id="UP001234178">
    <property type="component" value="Unassembled WGS sequence"/>
</dbReference>
<dbReference type="EMBL" id="JAOYFB010000003">
    <property type="protein sequence ID" value="KAK4009370.1"/>
    <property type="molecule type" value="Genomic_DNA"/>
</dbReference>
<keyword evidence="2" id="KW-1185">Reference proteome</keyword>
<gene>
    <name evidence="1" type="ORF">OUZ56_018487</name>
</gene>
<accession>A0ABQ9ZA42</accession>
<reference evidence="1 2" key="1">
    <citation type="journal article" date="2023" name="Nucleic Acids Res.">
        <title>The hologenome of Daphnia magna reveals possible DNA methylation and microbiome-mediated evolution of the host genome.</title>
        <authorList>
            <person name="Chaturvedi A."/>
            <person name="Li X."/>
            <person name="Dhandapani V."/>
            <person name="Marshall H."/>
            <person name="Kissane S."/>
            <person name="Cuenca-Cambronero M."/>
            <person name="Asole G."/>
            <person name="Calvet F."/>
            <person name="Ruiz-Romero M."/>
            <person name="Marangio P."/>
            <person name="Guigo R."/>
            <person name="Rago D."/>
            <person name="Mirbahai L."/>
            <person name="Eastwood N."/>
            <person name="Colbourne J.K."/>
            <person name="Zhou J."/>
            <person name="Mallon E."/>
            <person name="Orsini L."/>
        </authorList>
    </citation>
    <scope>NUCLEOTIDE SEQUENCE [LARGE SCALE GENOMIC DNA]</scope>
    <source>
        <strain evidence="1">LRV0_1</strain>
    </source>
</reference>